<organism evidence="3">
    <name type="scientific">Camponotus floridanus</name>
    <name type="common">Florida carpenter ant</name>
    <dbReference type="NCBI Taxonomy" id="104421"/>
    <lineage>
        <taxon>Eukaryota</taxon>
        <taxon>Metazoa</taxon>
        <taxon>Ecdysozoa</taxon>
        <taxon>Arthropoda</taxon>
        <taxon>Hexapoda</taxon>
        <taxon>Insecta</taxon>
        <taxon>Pterygota</taxon>
        <taxon>Neoptera</taxon>
        <taxon>Endopterygota</taxon>
        <taxon>Hymenoptera</taxon>
        <taxon>Apocrita</taxon>
        <taxon>Aculeata</taxon>
        <taxon>Formicoidea</taxon>
        <taxon>Formicidae</taxon>
        <taxon>Formicinae</taxon>
        <taxon>Camponotus</taxon>
    </lineage>
</organism>
<dbReference type="CDD" id="cd02440">
    <property type="entry name" value="AdoMet_MTases"/>
    <property type="match status" value="1"/>
</dbReference>
<proteinExistence type="predicted"/>
<accession>E1ZVN1</accession>
<dbReference type="Gene3D" id="3.40.50.150">
    <property type="entry name" value="Vaccinia Virus protein VP39"/>
    <property type="match status" value="1"/>
</dbReference>
<dbReference type="InterPro" id="IPR029063">
    <property type="entry name" value="SAM-dependent_MTases_sf"/>
</dbReference>
<name>E1ZVN1_CAMFO</name>
<feature type="domain" description="Methyltransferase" evidence="1">
    <location>
        <begin position="2"/>
        <end position="87"/>
    </location>
</feature>
<dbReference type="InterPro" id="IPR025714">
    <property type="entry name" value="Methyltranfer_dom"/>
</dbReference>
<keyword evidence="3" id="KW-1185">Reference proteome</keyword>
<dbReference type="OrthoDB" id="7538335at2759"/>
<dbReference type="AlphaFoldDB" id="E1ZVN1"/>
<feature type="non-terminal residue" evidence="2">
    <location>
        <position position="95"/>
    </location>
</feature>
<dbReference type="PANTHER" id="PTHR43861:SF1">
    <property type="entry name" value="TRANS-ACONITATE 2-METHYLTRANSFERASE"/>
    <property type="match status" value="1"/>
</dbReference>
<feature type="non-terminal residue" evidence="2">
    <location>
        <position position="1"/>
    </location>
</feature>
<gene>
    <name evidence="2" type="ORF">EAG_08357</name>
</gene>
<dbReference type="GO" id="GO:0008168">
    <property type="term" value="F:methyltransferase activity"/>
    <property type="evidence" value="ECO:0007669"/>
    <property type="project" value="UniProtKB-KW"/>
</dbReference>
<evidence type="ECO:0000259" key="1">
    <source>
        <dbReference type="Pfam" id="PF13847"/>
    </source>
</evidence>
<dbReference type="EMBL" id="GL434566">
    <property type="protein sequence ID" value="EFN74758.1"/>
    <property type="molecule type" value="Genomic_DNA"/>
</dbReference>
<dbReference type="PANTHER" id="PTHR43861">
    <property type="entry name" value="TRANS-ACONITATE 2-METHYLTRANSFERASE-RELATED"/>
    <property type="match status" value="1"/>
</dbReference>
<dbReference type="Proteomes" id="UP000000311">
    <property type="component" value="Unassembled WGS sequence"/>
</dbReference>
<evidence type="ECO:0000313" key="2">
    <source>
        <dbReference type="EMBL" id="EFN74758.1"/>
    </source>
</evidence>
<dbReference type="GO" id="GO:0032259">
    <property type="term" value="P:methylation"/>
    <property type="evidence" value="ECO:0007669"/>
    <property type="project" value="UniProtKB-KW"/>
</dbReference>
<protein>
    <recommendedName>
        <fullName evidence="1">Methyltransferase domain-containing protein</fullName>
    </recommendedName>
</protein>
<evidence type="ECO:0000313" key="3">
    <source>
        <dbReference type="Proteomes" id="UP000000311"/>
    </source>
</evidence>
<dbReference type="InParanoid" id="E1ZVN1"/>
<dbReference type="STRING" id="104421.E1ZVN1"/>
<sequence>LIGTDSSESMIEYARKNYDNTDRIDFEVLDIQTKGVLPEKYIAEFDHIFSFPTVHSRNDILQEFQNVYKMLKPGGIFHLSMIVSHDAFKIYDYMK</sequence>
<dbReference type="Pfam" id="PF13847">
    <property type="entry name" value="Methyltransf_31"/>
    <property type="match status" value="1"/>
</dbReference>
<reference evidence="2 3" key="1">
    <citation type="journal article" date="2010" name="Science">
        <title>Genomic comparison of the ants Camponotus floridanus and Harpegnathos saltator.</title>
        <authorList>
            <person name="Bonasio R."/>
            <person name="Zhang G."/>
            <person name="Ye C."/>
            <person name="Mutti N.S."/>
            <person name="Fang X."/>
            <person name="Qin N."/>
            <person name="Donahue G."/>
            <person name="Yang P."/>
            <person name="Li Q."/>
            <person name="Li C."/>
            <person name="Zhang P."/>
            <person name="Huang Z."/>
            <person name="Berger S.L."/>
            <person name="Reinberg D."/>
            <person name="Wang J."/>
            <person name="Liebig J."/>
        </authorList>
    </citation>
    <scope>NUCLEOTIDE SEQUENCE [LARGE SCALE GENOMIC DNA]</scope>
    <source>
        <strain evidence="3">C129</strain>
    </source>
</reference>
<dbReference type="SUPFAM" id="SSF53335">
    <property type="entry name" value="S-adenosyl-L-methionine-dependent methyltransferases"/>
    <property type="match status" value="1"/>
</dbReference>